<evidence type="ECO:0000256" key="6">
    <source>
        <dbReference type="PROSITE-ProRule" id="PRU00284"/>
    </source>
</evidence>
<feature type="transmembrane region" description="Helical" evidence="7">
    <location>
        <begin position="49"/>
        <end position="71"/>
    </location>
</feature>
<keyword evidence="2" id="KW-1003">Cell membrane</keyword>
<evidence type="ECO:0000256" key="3">
    <source>
        <dbReference type="ARBA" id="ARBA00023136"/>
    </source>
</evidence>
<dbReference type="InterPro" id="IPR004089">
    <property type="entry name" value="MCPsignal_dom"/>
</dbReference>
<keyword evidence="7" id="KW-0812">Transmembrane</keyword>
<keyword evidence="11" id="KW-1185">Reference proteome</keyword>
<accession>A0ABQ4KI63</accession>
<comment type="caution">
    <text evidence="10">The sequence shown here is derived from an EMBL/GenBank/DDBJ whole genome shotgun (WGS) entry which is preliminary data.</text>
</comment>
<reference evidence="10 11" key="1">
    <citation type="submission" date="2021-03" db="EMBL/GenBank/DDBJ databases">
        <title>Antimicrobial resistance genes in bacteria isolated from Japanese honey, and their potential for conferring macrolide and lincosamide resistance in the American foulbrood pathogen Paenibacillus larvae.</title>
        <authorList>
            <person name="Okamoto M."/>
            <person name="Kumagai M."/>
            <person name="Kanamori H."/>
            <person name="Takamatsu D."/>
        </authorList>
    </citation>
    <scope>NUCLEOTIDE SEQUENCE [LARGE SCALE GENOMIC DNA]</scope>
    <source>
        <strain evidence="10 11">J8TS2</strain>
    </source>
</reference>
<sequence>MGHLGKWLNKAKESGTKLIQKISFKNRKLHKKKQKLGSIQTKKSISTKILYNFIVTVLIFVSVVGISSYIISNQIIKSKVKDASEQTIIQAGDKLDFIFSNYKNRITELIMKKSFTNNLSSLHEMEGETNDYQYFQLKKEVEDELTSAALVDNYLNIHVFDLEKSEVISSASISDSTKIMESDWYKKALDSGNGPIWIGGNQLGITGDSSYSTVSFGQKLAIGNNPYLIILELDNDLLKESLEDVRFGENGLAKIVDENNHIVFSFDDEEINKENAYPISTESNANVFESGKQLIFQVKPESTEWYLAGALSSSELTKDTRIIFFVTLITILVSIIVSLIIGRRIVNMVGVPLGKITGLMAVAQDGDLTVRSDLMNREDEIGLVAKSFNKMLENISEMMWKTRDSANKVLQAAIELSEISKIQSESAKEVAVASEEISSGAANLTHEAENGSGLAMKINVEVENVYSNNTEMENYAKEVLAGSNEGISKMNELVTQTKHGEQMTTALIRKTDTLKESTNQISEVMEILTNIAQQTNLLSLNAAIEAARAGEAGKGFAVVADEIRKLSAQSKESIDTVGSITLAIINEVNGTLQVLEEANPVFKEQVVKAQETDVILNKVGTHMNEFMSKIEHVSNSIRQLQESQDILSSTVQQVSATAEESSAISEEVSASTEEQLKVSDSLVTTSDELRRLSEELQDILNNFKV</sequence>
<keyword evidence="4 6" id="KW-0807">Transducer</keyword>
<protein>
    <submittedName>
        <fullName evidence="10">Methyl-accepting chemotaxis protein</fullName>
    </submittedName>
</protein>
<feature type="domain" description="Methyl-accepting transducer" evidence="8">
    <location>
        <begin position="419"/>
        <end position="669"/>
    </location>
</feature>
<dbReference type="SUPFAM" id="SSF58104">
    <property type="entry name" value="Methyl-accepting chemotaxis protein (MCP) signaling domain"/>
    <property type="match status" value="1"/>
</dbReference>
<proteinExistence type="inferred from homology"/>
<dbReference type="Pfam" id="PF00672">
    <property type="entry name" value="HAMP"/>
    <property type="match status" value="1"/>
</dbReference>
<dbReference type="EMBL" id="BORB01000009">
    <property type="protein sequence ID" value="GIN57043.1"/>
    <property type="molecule type" value="Genomic_DNA"/>
</dbReference>
<dbReference type="Proteomes" id="UP000679950">
    <property type="component" value="Unassembled WGS sequence"/>
</dbReference>
<evidence type="ECO:0000256" key="1">
    <source>
        <dbReference type="ARBA" id="ARBA00004236"/>
    </source>
</evidence>
<evidence type="ECO:0000313" key="10">
    <source>
        <dbReference type="EMBL" id="GIN57043.1"/>
    </source>
</evidence>
<dbReference type="RefSeq" id="WP_246516792.1">
    <property type="nucleotide sequence ID" value="NZ_BORB01000009.1"/>
</dbReference>
<dbReference type="PANTHER" id="PTHR32089">
    <property type="entry name" value="METHYL-ACCEPTING CHEMOTAXIS PROTEIN MCPB"/>
    <property type="match status" value="1"/>
</dbReference>
<organism evidence="10 11">
    <name type="scientific">Lederbergia ruris</name>
    <dbReference type="NCBI Taxonomy" id="217495"/>
    <lineage>
        <taxon>Bacteria</taxon>
        <taxon>Bacillati</taxon>
        <taxon>Bacillota</taxon>
        <taxon>Bacilli</taxon>
        <taxon>Bacillales</taxon>
        <taxon>Bacillaceae</taxon>
        <taxon>Lederbergia</taxon>
    </lineage>
</organism>
<dbReference type="SMART" id="SM00283">
    <property type="entry name" value="MA"/>
    <property type="match status" value="1"/>
</dbReference>
<evidence type="ECO:0000259" key="9">
    <source>
        <dbReference type="PROSITE" id="PS50885"/>
    </source>
</evidence>
<evidence type="ECO:0000259" key="8">
    <source>
        <dbReference type="PROSITE" id="PS50111"/>
    </source>
</evidence>
<dbReference type="Gene3D" id="6.10.340.10">
    <property type="match status" value="1"/>
</dbReference>
<evidence type="ECO:0000256" key="4">
    <source>
        <dbReference type="ARBA" id="ARBA00023224"/>
    </source>
</evidence>
<comment type="similarity">
    <text evidence="5">Belongs to the methyl-accepting chemotaxis (MCP) protein family.</text>
</comment>
<keyword evidence="3 7" id="KW-0472">Membrane</keyword>
<feature type="transmembrane region" description="Helical" evidence="7">
    <location>
        <begin position="322"/>
        <end position="341"/>
    </location>
</feature>
<name>A0ABQ4KI63_9BACI</name>
<evidence type="ECO:0000256" key="7">
    <source>
        <dbReference type="SAM" id="Phobius"/>
    </source>
</evidence>
<dbReference type="SMART" id="SM00304">
    <property type="entry name" value="HAMP"/>
    <property type="match status" value="1"/>
</dbReference>
<evidence type="ECO:0000313" key="11">
    <source>
        <dbReference type="Proteomes" id="UP000679950"/>
    </source>
</evidence>
<feature type="domain" description="HAMP" evidence="9">
    <location>
        <begin position="347"/>
        <end position="400"/>
    </location>
</feature>
<dbReference type="PROSITE" id="PS50885">
    <property type="entry name" value="HAMP"/>
    <property type="match status" value="1"/>
</dbReference>
<dbReference type="PANTHER" id="PTHR32089:SF112">
    <property type="entry name" value="LYSOZYME-LIKE PROTEIN-RELATED"/>
    <property type="match status" value="1"/>
</dbReference>
<gene>
    <name evidence="10" type="ORF">J8TS2_13620</name>
</gene>
<evidence type="ECO:0000256" key="5">
    <source>
        <dbReference type="ARBA" id="ARBA00029447"/>
    </source>
</evidence>
<comment type="subcellular location">
    <subcellularLocation>
        <location evidence="1">Cell membrane</location>
    </subcellularLocation>
</comment>
<dbReference type="Gene3D" id="1.10.287.950">
    <property type="entry name" value="Methyl-accepting chemotaxis protein"/>
    <property type="match status" value="1"/>
</dbReference>
<dbReference type="CDD" id="cd06225">
    <property type="entry name" value="HAMP"/>
    <property type="match status" value="1"/>
</dbReference>
<keyword evidence="7" id="KW-1133">Transmembrane helix</keyword>
<dbReference type="Pfam" id="PF00015">
    <property type="entry name" value="MCPsignal"/>
    <property type="match status" value="1"/>
</dbReference>
<evidence type="ECO:0000256" key="2">
    <source>
        <dbReference type="ARBA" id="ARBA00022475"/>
    </source>
</evidence>
<dbReference type="PROSITE" id="PS50111">
    <property type="entry name" value="CHEMOTAXIS_TRANSDUC_2"/>
    <property type="match status" value="1"/>
</dbReference>
<dbReference type="InterPro" id="IPR003660">
    <property type="entry name" value="HAMP_dom"/>
</dbReference>